<dbReference type="EMBL" id="OBEG01000002">
    <property type="protein sequence ID" value="SNY81106.1"/>
    <property type="molecule type" value="Genomic_DNA"/>
</dbReference>
<gene>
    <name evidence="1" type="ORF">SAMN04244553_2686</name>
</gene>
<organism evidence="1 2">
    <name type="scientific">Nocardia amikacinitolerans</name>
    <dbReference type="NCBI Taxonomy" id="756689"/>
    <lineage>
        <taxon>Bacteria</taxon>
        <taxon>Bacillati</taxon>
        <taxon>Actinomycetota</taxon>
        <taxon>Actinomycetes</taxon>
        <taxon>Mycobacteriales</taxon>
        <taxon>Nocardiaceae</taxon>
        <taxon>Nocardia</taxon>
    </lineage>
</organism>
<accession>A0A285LBX8</accession>
<keyword evidence="2" id="KW-1185">Reference proteome</keyword>
<sequence length="179" mass="20483">MPDRFRTKTQVLEYLAVILGPNREFRILETEHGWVCRPVLNQEEIESGQGLGLGNYVVNKQTGVVTEHRSLPPRLIGQEYEAAIQAGQPIPGIQVYPPTWRVHLERNWETAAEIEYRVQAESLTRPSQPPIDHQLTINKRNHHYYTNTEAIHVTCREAAGWAQARSQTGAWPETGTFEF</sequence>
<protein>
    <submittedName>
        <fullName evidence="1">Uncharacterized protein</fullName>
    </submittedName>
</protein>
<dbReference type="STRING" id="1379680.GCA_001612615_02563"/>
<name>A0A285LBX8_9NOCA</name>
<proteinExistence type="predicted"/>
<evidence type="ECO:0000313" key="2">
    <source>
        <dbReference type="Proteomes" id="UP000219565"/>
    </source>
</evidence>
<dbReference type="AlphaFoldDB" id="A0A285LBX8"/>
<reference evidence="1 2" key="1">
    <citation type="submission" date="2017-09" db="EMBL/GenBank/DDBJ databases">
        <authorList>
            <person name="Ehlers B."/>
            <person name="Leendertz F.H."/>
        </authorList>
    </citation>
    <scope>NUCLEOTIDE SEQUENCE [LARGE SCALE GENOMIC DNA]</scope>
    <source>
        <strain evidence="1 2">DSM 45537</strain>
    </source>
</reference>
<evidence type="ECO:0000313" key="1">
    <source>
        <dbReference type="EMBL" id="SNY81106.1"/>
    </source>
</evidence>
<dbReference type="Proteomes" id="UP000219565">
    <property type="component" value="Unassembled WGS sequence"/>
</dbReference>